<feature type="compositionally biased region" description="Basic and acidic residues" evidence="1">
    <location>
        <begin position="32"/>
        <end position="45"/>
    </location>
</feature>
<dbReference type="EMBL" id="CP013388">
    <property type="protein sequence ID" value="AOJ06011.1"/>
    <property type="molecule type" value="Genomic_DNA"/>
</dbReference>
<evidence type="ECO:0000313" key="3">
    <source>
        <dbReference type="Proteomes" id="UP000067711"/>
    </source>
</evidence>
<evidence type="ECO:0000313" key="2">
    <source>
        <dbReference type="EMBL" id="AOJ06011.1"/>
    </source>
</evidence>
<dbReference type="AlphaFoldDB" id="A0A1B4FQR8"/>
<organism evidence="2 3">
    <name type="scientific">Burkholderia mayonis</name>
    <dbReference type="NCBI Taxonomy" id="1385591"/>
    <lineage>
        <taxon>Bacteria</taxon>
        <taxon>Pseudomonadati</taxon>
        <taxon>Pseudomonadota</taxon>
        <taxon>Betaproteobacteria</taxon>
        <taxon>Burkholderiales</taxon>
        <taxon>Burkholderiaceae</taxon>
        <taxon>Burkholderia</taxon>
        <taxon>pseudomallei group</taxon>
    </lineage>
</organism>
<accession>A0A1B4FQR8</accession>
<name>A0A1B4FQR8_9BURK</name>
<feature type="region of interest" description="Disordered" evidence="1">
    <location>
        <begin position="1"/>
        <end position="53"/>
    </location>
</feature>
<gene>
    <name evidence="2" type="ORF">WS71_00730</name>
</gene>
<proteinExistence type="predicted"/>
<dbReference type="Proteomes" id="UP000067711">
    <property type="component" value="Chromosome 2"/>
</dbReference>
<reference evidence="2 3" key="1">
    <citation type="submission" date="2015-12" db="EMBL/GenBank/DDBJ databases">
        <title>Diversity of Burkholderia near neighbor genomes.</title>
        <authorList>
            <person name="Sahl J."/>
            <person name="Wagner D."/>
            <person name="Keim P."/>
        </authorList>
    </citation>
    <scope>NUCLEOTIDE SEQUENCE [LARGE SCALE GENOMIC DNA]</scope>
    <source>
        <strain evidence="2 3">BDU8</strain>
    </source>
</reference>
<protein>
    <submittedName>
        <fullName evidence="2">Uncharacterized protein</fullName>
    </submittedName>
</protein>
<evidence type="ECO:0000256" key="1">
    <source>
        <dbReference type="SAM" id="MobiDB-lite"/>
    </source>
</evidence>
<sequence length="351" mass="37215">MIAAPAGQRPGGGANRRTETAPADARITRLRPIADTERDASRSGHADAAVGASKARRDAFAVRQRLNAQASGSQQVLDYLGRFAARLKDLKDALGTRLAGGADHDVRAKLDAVSAEWARRHRATGGRLNNLLEAGDAGAAQRSFVVRGLNGRDGRRAEGETLTFYPSAAGARSATVYVDANLAARDLAARLKQGLAALGVDVRLDAHERIRFSVSESKWSSLEEGLRIRGGGVRFPAGQPQRPALGALPGVIEPSQWSVDDQDALHASLRRAVHAIRHVESASETVQRTLRDARRAASAAPAGHDAEWARATSAGVAESLASGRHFRDVAALNVATSGVRAARVRELLALR</sequence>